<protein>
    <submittedName>
        <fullName evidence="1">Uncharacterized protein</fullName>
    </submittedName>
</protein>
<dbReference type="Proteomes" id="UP000765509">
    <property type="component" value="Unassembled WGS sequence"/>
</dbReference>
<accession>A0A9Q3L6J7</accession>
<dbReference type="AlphaFoldDB" id="A0A9Q3L6J7"/>
<evidence type="ECO:0000313" key="1">
    <source>
        <dbReference type="EMBL" id="MBW0593654.1"/>
    </source>
</evidence>
<comment type="caution">
    <text evidence="1">The sequence shown here is derived from an EMBL/GenBank/DDBJ whole genome shotgun (WGS) entry which is preliminary data.</text>
</comment>
<sequence length="129" mass="15243">MNLRGSGWHTTSLVTLSEFTPIILDSGEEKEIYLLIEKKDFNKVLERLFFECRNIMLEFSSKQREILSYQEKDGRGLCMPICKTQEIAWKTGTPRRLELQNTANVRFFYETLDDNRRIKSTMTVLNRNI</sequence>
<name>A0A9Q3L6J7_9BASI</name>
<reference evidence="1" key="1">
    <citation type="submission" date="2021-03" db="EMBL/GenBank/DDBJ databases">
        <title>Draft genome sequence of rust myrtle Austropuccinia psidii MF-1, a brazilian biotype.</title>
        <authorList>
            <person name="Quecine M.C."/>
            <person name="Pachon D.M.R."/>
            <person name="Bonatelli M.L."/>
            <person name="Correr F.H."/>
            <person name="Franceschini L.M."/>
            <person name="Leite T.F."/>
            <person name="Margarido G.R.A."/>
            <person name="Almeida C.A."/>
            <person name="Ferrarezi J.A."/>
            <person name="Labate C.A."/>
        </authorList>
    </citation>
    <scope>NUCLEOTIDE SEQUENCE</scope>
    <source>
        <strain evidence="1">MF-1</strain>
    </source>
</reference>
<organism evidence="1 2">
    <name type="scientific">Austropuccinia psidii MF-1</name>
    <dbReference type="NCBI Taxonomy" id="1389203"/>
    <lineage>
        <taxon>Eukaryota</taxon>
        <taxon>Fungi</taxon>
        <taxon>Dikarya</taxon>
        <taxon>Basidiomycota</taxon>
        <taxon>Pucciniomycotina</taxon>
        <taxon>Pucciniomycetes</taxon>
        <taxon>Pucciniales</taxon>
        <taxon>Sphaerophragmiaceae</taxon>
        <taxon>Austropuccinia</taxon>
    </lineage>
</organism>
<proteinExistence type="predicted"/>
<dbReference type="OrthoDB" id="5535068at2759"/>
<keyword evidence="2" id="KW-1185">Reference proteome</keyword>
<dbReference type="EMBL" id="AVOT02155877">
    <property type="protein sequence ID" value="MBW0593654.1"/>
    <property type="molecule type" value="Genomic_DNA"/>
</dbReference>
<evidence type="ECO:0000313" key="2">
    <source>
        <dbReference type="Proteomes" id="UP000765509"/>
    </source>
</evidence>
<gene>
    <name evidence="1" type="ORF">O181_133369</name>
</gene>